<evidence type="ECO:0000259" key="1">
    <source>
        <dbReference type="PROSITE" id="PS51186"/>
    </source>
</evidence>
<dbReference type="Pfam" id="PF13302">
    <property type="entry name" value="Acetyltransf_3"/>
    <property type="match status" value="1"/>
</dbReference>
<organism evidence="2 3">
    <name type="scientific">Paraburkholderia phenazinium</name>
    <dbReference type="NCBI Taxonomy" id="60549"/>
    <lineage>
        <taxon>Bacteria</taxon>
        <taxon>Pseudomonadati</taxon>
        <taxon>Pseudomonadota</taxon>
        <taxon>Betaproteobacteria</taxon>
        <taxon>Burkholderiales</taxon>
        <taxon>Burkholderiaceae</taxon>
        <taxon>Paraburkholderia</taxon>
    </lineage>
</organism>
<evidence type="ECO:0000313" key="3">
    <source>
        <dbReference type="Proteomes" id="UP000199706"/>
    </source>
</evidence>
<sequence length="184" mass="21184">MEDRVELLTERLRLRRARQGDAPVLFKNYTGAQNCTRFLQRRAHEDVARTETMLEQWCITAWDEAGAPFSWVISTLDDDDPIGLFVVIPEGHKTEIHFGIGKRFWGRGLAVEAGRAAISALWRWPNVQRIWTVCDVENTGSRRVLEKLGFQCEGTLRKWLVLPAFGNRARDCYVFSSMSRRGVE</sequence>
<dbReference type="Proteomes" id="UP000199706">
    <property type="component" value="Unassembled WGS sequence"/>
</dbReference>
<keyword evidence="2" id="KW-0808">Transferase</keyword>
<name>A0A1G7W839_9BURK</name>
<dbReference type="SUPFAM" id="SSF55729">
    <property type="entry name" value="Acyl-CoA N-acyltransferases (Nat)"/>
    <property type="match status" value="1"/>
</dbReference>
<accession>A0A1G7W839</accession>
<gene>
    <name evidence="2" type="ORF">SAMN05216466_104444</name>
</gene>
<dbReference type="PROSITE" id="PS51186">
    <property type="entry name" value="GNAT"/>
    <property type="match status" value="1"/>
</dbReference>
<dbReference type="Gene3D" id="3.40.630.30">
    <property type="match status" value="1"/>
</dbReference>
<reference evidence="2 3" key="1">
    <citation type="submission" date="2016-10" db="EMBL/GenBank/DDBJ databases">
        <authorList>
            <person name="de Groot N.N."/>
        </authorList>
    </citation>
    <scope>NUCLEOTIDE SEQUENCE [LARGE SCALE GENOMIC DNA]</scope>
    <source>
        <strain evidence="2 3">LMG 2247</strain>
    </source>
</reference>
<dbReference type="OrthoDB" id="9801656at2"/>
<dbReference type="EMBL" id="FNCJ01000004">
    <property type="protein sequence ID" value="SDG68116.1"/>
    <property type="molecule type" value="Genomic_DNA"/>
</dbReference>
<dbReference type="InterPro" id="IPR016181">
    <property type="entry name" value="Acyl_CoA_acyltransferase"/>
</dbReference>
<dbReference type="InterPro" id="IPR000182">
    <property type="entry name" value="GNAT_dom"/>
</dbReference>
<dbReference type="PANTHER" id="PTHR43792">
    <property type="entry name" value="GNAT FAMILY, PUTATIVE (AFU_ORTHOLOGUE AFUA_3G00765)-RELATED-RELATED"/>
    <property type="match status" value="1"/>
</dbReference>
<dbReference type="GO" id="GO:0008999">
    <property type="term" value="F:protein-N-terminal-alanine acetyltransferase activity"/>
    <property type="evidence" value="ECO:0007669"/>
    <property type="project" value="TreeGrafter"/>
</dbReference>
<dbReference type="GO" id="GO:0005737">
    <property type="term" value="C:cytoplasm"/>
    <property type="evidence" value="ECO:0007669"/>
    <property type="project" value="TreeGrafter"/>
</dbReference>
<proteinExistence type="predicted"/>
<dbReference type="InterPro" id="IPR051531">
    <property type="entry name" value="N-acetyltransferase"/>
</dbReference>
<dbReference type="AlphaFoldDB" id="A0A1G7W839"/>
<protein>
    <submittedName>
        <fullName evidence="2">Ribosomal-protein-alanine N-acetyltransferase</fullName>
    </submittedName>
</protein>
<dbReference type="PANTHER" id="PTHR43792:SF9">
    <property type="entry name" value="RIBOSOMAL-PROTEIN-ALANINE ACETYLTRANSFERASE"/>
    <property type="match status" value="1"/>
</dbReference>
<dbReference type="RefSeq" id="WP_090684787.1">
    <property type="nucleotide sequence ID" value="NZ_CADERL010000006.1"/>
</dbReference>
<evidence type="ECO:0000313" key="2">
    <source>
        <dbReference type="EMBL" id="SDG68116.1"/>
    </source>
</evidence>
<feature type="domain" description="N-acetyltransferase" evidence="1">
    <location>
        <begin position="12"/>
        <end position="168"/>
    </location>
</feature>